<dbReference type="CDD" id="cd14014">
    <property type="entry name" value="STKc_PknB_like"/>
    <property type="match status" value="1"/>
</dbReference>
<feature type="domain" description="Protein kinase" evidence="8">
    <location>
        <begin position="1"/>
        <end position="262"/>
    </location>
</feature>
<dbReference type="InterPro" id="IPR017441">
    <property type="entry name" value="Protein_kinase_ATP_BS"/>
</dbReference>
<gene>
    <name evidence="9" type="ORF">Ga0074812_102256</name>
</gene>
<dbReference type="SMART" id="SM00220">
    <property type="entry name" value="S_TKc"/>
    <property type="match status" value="1"/>
</dbReference>
<dbReference type="AlphaFoldDB" id="A0A0S4QIA0"/>
<feature type="region of interest" description="Disordered" evidence="6">
    <location>
        <begin position="311"/>
        <end position="453"/>
    </location>
</feature>
<feature type="binding site" evidence="5">
    <location>
        <position position="27"/>
    </location>
    <ligand>
        <name>ATP</name>
        <dbReference type="ChEBI" id="CHEBI:30616"/>
    </ligand>
</feature>
<feature type="transmembrane region" description="Helical" evidence="7">
    <location>
        <begin position="463"/>
        <end position="482"/>
    </location>
</feature>
<dbReference type="GO" id="GO:0004674">
    <property type="term" value="F:protein serine/threonine kinase activity"/>
    <property type="evidence" value="ECO:0007669"/>
    <property type="project" value="UniProtKB-KW"/>
</dbReference>
<evidence type="ECO:0000256" key="4">
    <source>
        <dbReference type="ARBA" id="ARBA00022840"/>
    </source>
</evidence>
<dbReference type="PROSITE" id="PS00107">
    <property type="entry name" value="PROTEIN_KINASE_ATP"/>
    <property type="match status" value="1"/>
</dbReference>
<evidence type="ECO:0000256" key="6">
    <source>
        <dbReference type="SAM" id="MobiDB-lite"/>
    </source>
</evidence>
<keyword evidence="3 9" id="KW-0418">Kinase</keyword>
<evidence type="ECO:0000256" key="5">
    <source>
        <dbReference type="PROSITE-ProRule" id="PRU10141"/>
    </source>
</evidence>
<keyword evidence="4 5" id="KW-0067">ATP-binding</keyword>
<dbReference type="PANTHER" id="PTHR43289:SF34">
    <property type="entry name" value="SERINE_THREONINE-PROTEIN KINASE YBDM-RELATED"/>
    <property type="match status" value="1"/>
</dbReference>
<feature type="compositionally biased region" description="Low complexity" evidence="6">
    <location>
        <begin position="386"/>
        <end position="408"/>
    </location>
</feature>
<accession>A0A0S4QIA0</accession>
<feature type="compositionally biased region" description="Pro residues" evidence="6">
    <location>
        <begin position="409"/>
        <end position="418"/>
    </location>
</feature>
<dbReference type="Gene3D" id="3.30.200.20">
    <property type="entry name" value="Phosphorylase Kinase, domain 1"/>
    <property type="match status" value="1"/>
</dbReference>
<evidence type="ECO:0000256" key="7">
    <source>
        <dbReference type="SAM" id="Phobius"/>
    </source>
</evidence>
<dbReference type="SUPFAM" id="SSF56112">
    <property type="entry name" value="Protein kinase-like (PK-like)"/>
    <property type="match status" value="1"/>
</dbReference>
<dbReference type="InterPro" id="IPR011009">
    <property type="entry name" value="Kinase-like_dom_sf"/>
</dbReference>
<dbReference type="EMBL" id="FAOZ01000002">
    <property type="protein sequence ID" value="CUU54250.1"/>
    <property type="molecule type" value="Genomic_DNA"/>
</dbReference>
<keyword evidence="7" id="KW-1133">Transmembrane helix</keyword>
<dbReference type="PANTHER" id="PTHR43289">
    <property type="entry name" value="MITOGEN-ACTIVATED PROTEIN KINASE KINASE KINASE 20-RELATED"/>
    <property type="match status" value="1"/>
</dbReference>
<keyword evidence="1" id="KW-0808">Transferase</keyword>
<keyword evidence="7" id="KW-0812">Transmembrane</keyword>
<evidence type="ECO:0000256" key="3">
    <source>
        <dbReference type="ARBA" id="ARBA00022777"/>
    </source>
</evidence>
<feature type="compositionally biased region" description="Pro residues" evidence="6">
    <location>
        <begin position="435"/>
        <end position="449"/>
    </location>
</feature>
<dbReference type="Gene3D" id="1.10.510.10">
    <property type="entry name" value="Transferase(Phosphotransferase) domain 1"/>
    <property type="match status" value="1"/>
</dbReference>
<organism evidence="9 10">
    <name type="scientific">Parafrankia irregularis</name>
    <dbReference type="NCBI Taxonomy" id="795642"/>
    <lineage>
        <taxon>Bacteria</taxon>
        <taxon>Bacillati</taxon>
        <taxon>Actinomycetota</taxon>
        <taxon>Actinomycetes</taxon>
        <taxon>Frankiales</taxon>
        <taxon>Frankiaceae</taxon>
        <taxon>Parafrankia</taxon>
    </lineage>
</organism>
<sequence length="563" mass="59186">MIGRLGAGGMGRVYLALDQQGRKVAIKVIRSDLAVDPEFRDRFADEVAAARRVAPFCTAQVLDADPHARRPYLVTEFIDGARLDRVVDESGALPLSTLQGVAVGVASALTAIHGAGIVHRDLKPSNVLLSYSGPRVIDFGIARALDAVSGRTQTGLVLGSVGWMAPEQMEGTAPVGPATDVFAWGLLVAYAAAGDHPYGDGTYLEMSERVLTTEPDLRQVPPALAGIVGSALHRDPRRRPSAEQLLLRLLGDRSGAKANPRVAATEVIDNTWPRSRSAAAAAAGLGLGAAAAGAGAGAAYGAGAAQRPAQTRVAGPGDVSGRWWEAPPEAARGGSAGAGQAYQPGQSGQSGQSGQPGKVVPGAGGPQPARRRKGGFVQYGDEPDLARSGAPYPAGSAGPGQAAPRAARPAPPPAPPAAPYHEDAPRSAYRDAHRPPPPAPPPAPAPAPYREPRRPRRRWRLRIPFKRTIIFVLMVLLLLSAADQIATMVDNKRQQIWDRTVTSVHDWVDDQIDWFRGKGDEARDQLPEPNDQIQIPPAGDESLRDRLQDLRGGVSDLLPTGSG</sequence>
<dbReference type="GO" id="GO:0005524">
    <property type="term" value="F:ATP binding"/>
    <property type="evidence" value="ECO:0007669"/>
    <property type="project" value="UniProtKB-UniRule"/>
</dbReference>
<evidence type="ECO:0000256" key="2">
    <source>
        <dbReference type="ARBA" id="ARBA00022741"/>
    </source>
</evidence>
<evidence type="ECO:0000313" key="10">
    <source>
        <dbReference type="Proteomes" id="UP000198802"/>
    </source>
</evidence>
<keyword evidence="2 5" id="KW-0547">Nucleotide-binding</keyword>
<dbReference type="PROSITE" id="PS00108">
    <property type="entry name" value="PROTEIN_KINASE_ST"/>
    <property type="match status" value="1"/>
</dbReference>
<protein>
    <submittedName>
        <fullName evidence="9">Serine/threonine protein kinase</fullName>
    </submittedName>
</protein>
<keyword evidence="7" id="KW-0472">Membrane</keyword>
<evidence type="ECO:0000313" key="9">
    <source>
        <dbReference type="EMBL" id="CUU54250.1"/>
    </source>
</evidence>
<keyword evidence="10" id="KW-1185">Reference proteome</keyword>
<reference evidence="10" key="1">
    <citation type="submission" date="2015-11" db="EMBL/GenBank/DDBJ databases">
        <authorList>
            <person name="Varghese N."/>
        </authorList>
    </citation>
    <scope>NUCLEOTIDE SEQUENCE [LARGE SCALE GENOMIC DNA]</scope>
    <source>
        <strain evidence="10">DSM 45899</strain>
    </source>
</reference>
<dbReference type="InterPro" id="IPR008271">
    <property type="entry name" value="Ser/Thr_kinase_AS"/>
</dbReference>
<evidence type="ECO:0000259" key="8">
    <source>
        <dbReference type="PROSITE" id="PS50011"/>
    </source>
</evidence>
<dbReference type="Pfam" id="PF00069">
    <property type="entry name" value="Pkinase"/>
    <property type="match status" value="1"/>
</dbReference>
<evidence type="ECO:0000256" key="1">
    <source>
        <dbReference type="ARBA" id="ARBA00022679"/>
    </source>
</evidence>
<feature type="compositionally biased region" description="Basic and acidic residues" evidence="6">
    <location>
        <begin position="420"/>
        <end position="434"/>
    </location>
</feature>
<name>A0A0S4QIA0_9ACTN</name>
<keyword evidence="9" id="KW-0723">Serine/threonine-protein kinase</keyword>
<dbReference type="InterPro" id="IPR000719">
    <property type="entry name" value="Prot_kinase_dom"/>
</dbReference>
<feature type="compositionally biased region" description="Low complexity" evidence="6">
    <location>
        <begin position="326"/>
        <end position="357"/>
    </location>
</feature>
<dbReference type="PROSITE" id="PS50011">
    <property type="entry name" value="PROTEIN_KINASE_DOM"/>
    <property type="match status" value="1"/>
</dbReference>
<feature type="region of interest" description="Disordered" evidence="6">
    <location>
        <begin position="520"/>
        <end position="539"/>
    </location>
</feature>
<dbReference type="Proteomes" id="UP000198802">
    <property type="component" value="Unassembled WGS sequence"/>
</dbReference>
<proteinExistence type="predicted"/>